<keyword evidence="12" id="KW-1185">Reference proteome</keyword>
<dbReference type="HAMAP" id="MF_01924">
    <property type="entry name" value="A_A_dipeptidase"/>
    <property type="match status" value="1"/>
</dbReference>
<evidence type="ECO:0000313" key="12">
    <source>
        <dbReference type="Proteomes" id="UP000186609"/>
    </source>
</evidence>
<keyword evidence="5 9" id="KW-0862">Zinc</keyword>
<dbReference type="Gene3D" id="3.30.1380.10">
    <property type="match status" value="1"/>
</dbReference>
<dbReference type="InterPro" id="IPR000755">
    <property type="entry name" value="A_A_dipeptidase"/>
</dbReference>
<dbReference type="Proteomes" id="UP000186609">
    <property type="component" value="Chromosome"/>
</dbReference>
<evidence type="ECO:0000313" key="11">
    <source>
        <dbReference type="EMBL" id="APW40388.1"/>
    </source>
</evidence>
<feature type="active site" description="Proton donor/acceptor" evidence="9">
    <location>
        <position position="160"/>
    </location>
</feature>
<protein>
    <recommendedName>
        <fullName evidence="9 10">D-alanyl-D-alanine dipeptidase</fullName>
        <shortName evidence="9 10">D-Ala-D-Ala dipeptidase</shortName>
        <ecNumber evidence="9 10">3.4.13.22</ecNumber>
    </recommendedName>
</protein>
<feature type="binding site" evidence="9">
    <location>
        <position position="103"/>
    </location>
    <ligand>
        <name>Zn(2+)</name>
        <dbReference type="ChEBI" id="CHEBI:29105"/>
        <note>catalytic</note>
    </ligand>
</feature>
<dbReference type="GO" id="GO:0006508">
    <property type="term" value="P:proteolysis"/>
    <property type="evidence" value="ECO:0007669"/>
    <property type="project" value="UniProtKB-KW"/>
</dbReference>
<comment type="similarity">
    <text evidence="9 10">Belongs to the peptidase M15D family.</text>
</comment>
<keyword evidence="8 10" id="KW-0961">Cell wall biogenesis/degradation</keyword>
<dbReference type="NCBIfam" id="NF007557">
    <property type="entry name" value="PRK10178.1"/>
    <property type="match status" value="1"/>
</dbReference>
<dbReference type="EMBL" id="CP019236">
    <property type="protein sequence ID" value="APW40388.1"/>
    <property type="molecule type" value="Genomic_DNA"/>
</dbReference>
<sequence>MPHPLVQITPETHQVQLHLAYATPDNVAGQRIYDRAVCLLHRDAEACLRRAVALAADAGYRLKIFDAFRPHEAQVRLWETAPDQAYVADPKIGSNHTRGTAVDLTLVDGQGAELDMGTGFDDMTTASHHFSDAVSPVAQANRLLLMKVMEDAGFVHLPHEWWHYALPANDRYPLIDSALLGELSPMHLATTETATEG</sequence>
<evidence type="ECO:0000256" key="3">
    <source>
        <dbReference type="ARBA" id="ARBA00022723"/>
    </source>
</evidence>
<keyword evidence="4 9" id="KW-0378">Hydrolase</keyword>
<keyword evidence="7 9" id="KW-0482">Metalloprotease</keyword>
<evidence type="ECO:0000256" key="6">
    <source>
        <dbReference type="ARBA" id="ARBA00022997"/>
    </source>
</evidence>
<evidence type="ECO:0000256" key="10">
    <source>
        <dbReference type="PIRNR" id="PIRNR026671"/>
    </source>
</evidence>
<dbReference type="GO" id="GO:0160237">
    <property type="term" value="F:D-Ala-D-Ala dipeptidase activity"/>
    <property type="evidence" value="ECO:0007669"/>
    <property type="project" value="UniProtKB-EC"/>
</dbReference>
<dbReference type="Pfam" id="PF01427">
    <property type="entry name" value="Peptidase_M15"/>
    <property type="match status" value="1"/>
</dbReference>
<comment type="function">
    <text evidence="9 10">Catalyzes hydrolysis of the D-alanyl-D-alanine dipeptide.</text>
</comment>
<dbReference type="AlphaFoldDB" id="A0A1P8K2Z8"/>
<dbReference type="CDD" id="cd14840">
    <property type="entry name" value="D-Ala-D-Ala_dipeptidase_Aad"/>
    <property type="match status" value="1"/>
</dbReference>
<keyword evidence="6 9" id="KW-0224">Dipeptidase</keyword>
<evidence type="ECO:0000256" key="7">
    <source>
        <dbReference type="ARBA" id="ARBA00023049"/>
    </source>
</evidence>
<evidence type="ECO:0000256" key="4">
    <source>
        <dbReference type="ARBA" id="ARBA00022801"/>
    </source>
</evidence>
<proteinExistence type="inferred from homology"/>
<gene>
    <name evidence="9" type="primary">ddpX</name>
    <name evidence="11" type="ORF">RD110_00885</name>
</gene>
<dbReference type="KEGG" id="rhy:RD110_00885"/>
<dbReference type="SUPFAM" id="SSF55166">
    <property type="entry name" value="Hedgehog/DD-peptidase"/>
    <property type="match status" value="1"/>
</dbReference>
<evidence type="ECO:0000256" key="9">
    <source>
        <dbReference type="HAMAP-Rule" id="MF_01924"/>
    </source>
</evidence>
<dbReference type="InterPro" id="IPR009045">
    <property type="entry name" value="Zn_M74/Hedgehog-like"/>
</dbReference>
<evidence type="ECO:0000256" key="2">
    <source>
        <dbReference type="ARBA" id="ARBA00022670"/>
    </source>
</evidence>
<dbReference type="GO" id="GO:0071555">
    <property type="term" value="P:cell wall organization"/>
    <property type="evidence" value="ECO:0007669"/>
    <property type="project" value="UniProtKB-KW"/>
</dbReference>
<dbReference type="GO" id="GO:0008237">
    <property type="term" value="F:metallopeptidase activity"/>
    <property type="evidence" value="ECO:0007669"/>
    <property type="project" value="UniProtKB-KW"/>
</dbReference>
<dbReference type="PIRSF" id="PIRSF026671">
    <property type="entry name" value="AA_dipeptidase"/>
    <property type="match status" value="1"/>
</dbReference>
<organism evidence="11 12">
    <name type="scientific">Rhodoferax koreensis</name>
    <dbReference type="NCBI Taxonomy" id="1842727"/>
    <lineage>
        <taxon>Bacteria</taxon>
        <taxon>Pseudomonadati</taxon>
        <taxon>Pseudomonadota</taxon>
        <taxon>Betaproteobacteria</taxon>
        <taxon>Burkholderiales</taxon>
        <taxon>Comamonadaceae</taxon>
        <taxon>Rhodoferax</taxon>
    </lineage>
</organism>
<evidence type="ECO:0000256" key="8">
    <source>
        <dbReference type="ARBA" id="ARBA00023316"/>
    </source>
</evidence>
<dbReference type="PANTHER" id="PTHR43126">
    <property type="entry name" value="D-ALANYL-D-ALANINE DIPEPTIDASE"/>
    <property type="match status" value="1"/>
</dbReference>
<dbReference type="STRING" id="1842727.RD110_00885"/>
<evidence type="ECO:0000256" key="5">
    <source>
        <dbReference type="ARBA" id="ARBA00022833"/>
    </source>
</evidence>
<comment type="cofactor">
    <cofactor evidence="9">
        <name>Zn(2+)</name>
        <dbReference type="ChEBI" id="CHEBI:29105"/>
    </cofactor>
    <text evidence="9">Binds 1 zinc ion per subunit.</text>
</comment>
<feature type="binding site" evidence="9">
    <location>
        <position position="163"/>
    </location>
    <ligand>
        <name>Zn(2+)</name>
        <dbReference type="ChEBI" id="CHEBI:29105"/>
        <note>catalytic</note>
    </ligand>
</feature>
<keyword evidence="3 9" id="KW-0479">Metal-binding</keyword>
<reference evidence="11 12" key="1">
    <citation type="submission" date="2017-01" db="EMBL/GenBank/DDBJ databases">
        <authorList>
            <person name="Mah S.A."/>
            <person name="Swanson W.J."/>
            <person name="Moy G.W."/>
            <person name="Vacquier V.D."/>
        </authorList>
    </citation>
    <scope>NUCLEOTIDE SEQUENCE [LARGE SCALE GENOMIC DNA]</scope>
    <source>
        <strain evidence="11 12">DCY110</strain>
    </source>
</reference>
<keyword evidence="2 9" id="KW-0645">Protease</keyword>
<feature type="site" description="Transition state stabilizer" evidence="9">
    <location>
        <position position="69"/>
    </location>
</feature>
<dbReference type="GO" id="GO:0008270">
    <property type="term" value="F:zinc ion binding"/>
    <property type="evidence" value="ECO:0007669"/>
    <property type="project" value="UniProtKB-UniRule"/>
</dbReference>
<evidence type="ECO:0000256" key="1">
    <source>
        <dbReference type="ARBA" id="ARBA00001362"/>
    </source>
</evidence>
<feature type="binding site" evidence="9">
    <location>
        <position position="96"/>
    </location>
    <ligand>
        <name>Zn(2+)</name>
        <dbReference type="ChEBI" id="CHEBI:29105"/>
        <note>catalytic</note>
    </ligand>
</feature>
<dbReference type="EC" id="3.4.13.22" evidence="9 10"/>
<name>A0A1P8K2Z8_9BURK</name>
<dbReference type="OrthoDB" id="9801430at2"/>
<comment type="catalytic activity">
    <reaction evidence="1 9 10">
        <text>D-alanyl-D-alanine + H2O = 2 D-alanine</text>
        <dbReference type="Rhea" id="RHEA:20661"/>
        <dbReference type="ChEBI" id="CHEBI:15377"/>
        <dbReference type="ChEBI" id="CHEBI:57416"/>
        <dbReference type="ChEBI" id="CHEBI:57822"/>
        <dbReference type="EC" id="3.4.13.22"/>
    </reaction>
</comment>
<dbReference type="PANTHER" id="PTHR43126:SF1">
    <property type="entry name" value="D-ALANYL-D-ALANINE DIPEPTIDASE"/>
    <property type="match status" value="1"/>
</dbReference>
<accession>A0A1P8K2Z8</accession>